<sequence>MVVVSVYYRPLTRKDQNDSFTWLGKVQAQAASLPIVVGGDFNAKHSFRGYVKTDSRGLVLHDAIEMSTLNVCNIPDTQTRIGLHARQQDRTPDLTLATPGPSRIFRSLLGKKKGAPPLAQLFLREEAATLEDRVIRTFFPHATDTPPEPLPTTAIDSPKTELDRPAKRDQLPDTTESLGKSFETSAMKP</sequence>
<name>A0A9D4Q6G6_RHISA</name>
<feature type="compositionally biased region" description="Polar residues" evidence="1">
    <location>
        <begin position="172"/>
        <end position="189"/>
    </location>
</feature>
<accession>A0A9D4Q6G6</accession>
<evidence type="ECO:0000313" key="4">
    <source>
        <dbReference type="Proteomes" id="UP000821837"/>
    </source>
</evidence>
<evidence type="ECO:0000313" key="3">
    <source>
        <dbReference type="EMBL" id="KAH7968944.1"/>
    </source>
</evidence>
<evidence type="ECO:0000256" key="1">
    <source>
        <dbReference type="SAM" id="MobiDB-lite"/>
    </source>
</evidence>
<comment type="caution">
    <text evidence="3">The sequence shown here is derived from an EMBL/GenBank/DDBJ whole genome shotgun (WGS) entry which is preliminary data.</text>
</comment>
<feature type="domain" description="Endonuclease/exonuclease/phosphatase" evidence="2">
    <location>
        <begin position="2"/>
        <end position="99"/>
    </location>
</feature>
<reference evidence="3" key="2">
    <citation type="submission" date="2021-09" db="EMBL/GenBank/DDBJ databases">
        <authorList>
            <person name="Jia N."/>
            <person name="Wang J."/>
            <person name="Shi W."/>
            <person name="Du L."/>
            <person name="Sun Y."/>
            <person name="Zhan W."/>
            <person name="Jiang J."/>
            <person name="Wang Q."/>
            <person name="Zhang B."/>
            <person name="Ji P."/>
            <person name="Sakyi L.B."/>
            <person name="Cui X."/>
            <person name="Yuan T."/>
            <person name="Jiang B."/>
            <person name="Yang W."/>
            <person name="Lam T.T.-Y."/>
            <person name="Chang Q."/>
            <person name="Ding S."/>
            <person name="Wang X."/>
            <person name="Zhu J."/>
            <person name="Ruan X."/>
            <person name="Zhao L."/>
            <person name="Wei J."/>
            <person name="Que T."/>
            <person name="Du C."/>
            <person name="Cheng J."/>
            <person name="Dai P."/>
            <person name="Han X."/>
            <person name="Huang E."/>
            <person name="Gao Y."/>
            <person name="Liu J."/>
            <person name="Shao H."/>
            <person name="Ye R."/>
            <person name="Li L."/>
            <person name="Wei W."/>
            <person name="Wang X."/>
            <person name="Wang C."/>
            <person name="Huo Q."/>
            <person name="Li W."/>
            <person name="Guo W."/>
            <person name="Chen H."/>
            <person name="Chen S."/>
            <person name="Zhou L."/>
            <person name="Zhou L."/>
            <person name="Ni X."/>
            <person name="Tian J."/>
            <person name="Zhou Y."/>
            <person name="Sheng Y."/>
            <person name="Liu T."/>
            <person name="Pan Y."/>
            <person name="Xia L."/>
            <person name="Li J."/>
            <person name="Zhao F."/>
            <person name="Cao W."/>
        </authorList>
    </citation>
    <scope>NUCLEOTIDE SEQUENCE</scope>
    <source>
        <strain evidence="3">Rsan-2018</strain>
        <tissue evidence="3">Larvae</tissue>
    </source>
</reference>
<dbReference type="InterPro" id="IPR036691">
    <property type="entry name" value="Endo/exonu/phosph_ase_sf"/>
</dbReference>
<dbReference type="GO" id="GO:0003824">
    <property type="term" value="F:catalytic activity"/>
    <property type="evidence" value="ECO:0007669"/>
    <property type="project" value="InterPro"/>
</dbReference>
<keyword evidence="4" id="KW-1185">Reference proteome</keyword>
<dbReference type="Pfam" id="PF14529">
    <property type="entry name" value="Exo_endo_phos_2"/>
    <property type="match status" value="1"/>
</dbReference>
<dbReference type="EMBL" id="JABSTV010001248">
    <property type="protein sequence ID" value="KAH7968944.1"/>
    <property type="molecule type" value="Genomic_DNA"/>
</dbReference>
<dbReference type="Proteomes" id="UP000821837">
    <property type="component" value="Unassembled WGS sequence"/>
</dbReference>
<dbReference type="InterPro" id="IPR005135">
    <property type="entry name" value="Endo/exonuclease/phosphatase"/>
</dbReference>
<dbReference type="AlphaFoldDB" id="A0A9D4Q6G6"/>
<feature type="region of interest" description="Disordered" evidence="1">
    <location>
        <begin position="139"/>
        <end position="189"/>
    </location>
</feature>
<gene>
    <name evidence="3" type="ORF">HPB52_013057</name>
</gene>
<evidence type="ECO:0000259" key="2">
    <source>
        <dbReference type="Pfam" id="PF14529"/>
    </source>
</evidence>
<protein>
    <recommendedName>
        <fullName evidence="2">Endonuclease/exonuclease/phosphatase domain-containing protein</fullName>
    </recommendedName>
</protein>
<organism evidence="3 4">
    <name type="scientific">Rhipicephalus sanguineus</name>
    <name type="common">Brown dog tick</name>
    <name type="synonym">Ixodes sanguineus</name>
    <dbReference type="NCBI Taxonomy" id="34632"/>
    <lineage>
        <taxon>Eukaryota</taxon>
        <taxon>Metazoa</taxon>
        <taxon>Ecdysozoa</taxon>
        <taxon>Arthropoda</taxon>
        <taxon>Chelicerata</taxon>
        <taxon>Arachnida</taxon>
        <taxon>Acari</taxon>
        <taxon>Parasitiformes</taxon>
        <taxon>Ixodida</taxon>
        <taxon>Ixodoidea</taxon>
        <taxon>Ixodidae</taxon>
        <taxon>Rhipicephalinae</taxon>
        <taxon>Rhipicephalus</taxon>
        <taxon>Rhipicephalus</taxon>
    </lineage>
</organism>
<reference evidence="3" key="1">
    <citation type="journal article" date="2020" name="Cell">
        <title>Large-Scale Comparative Analyses of Tick Genomes Elucidate Their Genetic Diversity and Vector Capacities.</title>
        <authorList>
            <consortium name="Tick Genome and Microbiome Consortium (TIGMIC)"/>
            <person name="Jia N."/>
            <person name="Wang J."/>
            <person name="Shi W."/>
            <person name="Du L."/>
            <person name="Sun Y."/>
            <person name="Zhan W."/>
            <person name="Jiang J.F."/>
            <person name="Wang Q."/>
            <person name="Zhang B."/>
            <person name="Ji P."/>
            <person name="Bell-Sakyi L."/>
            <person name="Cui X.M."/>
            <person name="Yuan T.T."/>
            <person name="Jiang B.G."/>
            <person name="Yang W.F."/>
            <person name="Lam T.T."/>
            <person name="Chang Q.C."/>
            <person name="Ding S.J."/>
            <person name="Wang X.J."/>
            <person name="Zhu J.G."/>
            <person name="Ruan X.D."/>
            <person name="Zhao L."/>
            <person name="Wei J.T."/>
            <person name="Ye R.Z."/>
            <person name="Que T.C."/>
            <person name="Du C.H."/>
            <person name="Zhou Y.H."/>
            <person name="Cheng J.X."/>
            <person name="Dai P.F."/>
            <person name="Guo W.B."/>
            <person name="Han X.H."/>
            <person name="Huang E.J."/>
            <person name="Li L.F."/>
            <person name="Wei W."/>
            <person name="Gao Y.C."/>
            <person name="Liu J.Z."/>
            <person name="Shao H.Z."/>
            <person name="Wang X."/>
            <person name="Wang C.C."/>
            <person name="Yang T.C."/>
            <person name="Huo Q.B."/>
            <person name="Li W."/>
            <person name="Chen H.Y."/>
            <person name="Chen S.E."/>
            <person name="Zhou L.G."/>
            <person name="Ni X.B."/>
            <person name="Tian J.H."/>
            <person name="Sheng Y."/>
            <person name="Liu T."/>
            <person name="Pan Y.S."/>
            <person name="Xia L.Y."/>
            <person name="Li J."/>
            <person name="Zhao F."/>
            <person name="Cao W.C."/>
        </authorList>
    </citation>
    <scope>NUCLEOTIDE SEQUENCE</scope>
    <source>
        <strain evidence="3">Rsan-2018</strain>
    </source>
</reference>
<proteinExistence type="predicted"/>
<dbReference type="SUPFAM" id="SSF56219">
    <property type="entry name" value="DNase I-like"/>
    <property type="match status" value="1"/>
</dbReference>
<dbReference type="Gene3D" id="3.60.10.10">
    <property type="entry name" value="Endonuclease/exonuclease/phosphatase"/>
    <property type="match status" value="1"/>
</dbReference>
<feature type="compositionally biased region" description="Basic and acidic residues" evidence="1">
    <location>
        <begin position="158"/>
        <end position="171"/>
    </location>
</feature>